<evidence type="ECO:0000313" key="2">
    <source>
        <dbReference type="EMBL" id="KAF2167607.1"/>
    </source>
</evidence>
<dbReference type="GeneID" id="54559594"/>
<sequence>MGLFNDPSQFPLATLIIIAASGLAVMLGYAHHRLFYGIEDTSIPGPSDDQTVYMREQTAYERLECSAVSDVKTMKPQ</sequence>
<feature type="transmembrane region" description="Helical" evidence="1">
    <location>
        <begin position="12"/>
        <end position="30"/>
    </location>
</feature>
<evidence type="ECO:0000256" key="1">
    <source>
        <dbReference type="SAM" id="Phobius"/>
    </source>
</evidence>
<keyword evidence="3" id="KW-1185">Reference proteome</keyword>
<name>A0A6A6CK41_ZASCE</name>
<dbReference type="EMBL" id="ML993593">
    <property type="protein sequence ID" value="KAF2167607.1"/>
    <property type="molecule type" value="Genomic_DNA"/>
</dbReference>
<reference evidence="2" key="1">
    <citation type="journal article" date="2020" name="Stud. Mycol.">
        <title>101 Dothideomycetes genomes: a test case for predicting lifestyles and emergence of pathogens.</title>
        <authorList>
            <person name="Haridas S."/>
            <person name="Albert R."/>
            <person name="Binder M."/>
            <person name="Bloem J."/>
            <person name="Labutti K."/>
            <person name="Salamov A."/>
            <person name="Andreopoulos B."/>
            <person name="Baker S."/>
            <person name="Barry K."/>
            <person name="Bills G."/>
            <person name="Bluhm B."/>
            <person name="Cannon C."/>
            <person name="Castanera R."/>
            <person name="Culley D."/>
            <person name="Daum C."/>
            <person name="Ezra D."/>
            <person name="Gonzalez J."/>
            <person name="Henrissat B."/>
            <person name="Kuo A."/>
            <person name="Liang C."/>
            <person name="Lipzen A."/>
            <person name="Lutzoni F."/>
            <person name="Magnuson J."/>
            <person name="Mondo S."/>
            <person name="Nolan M."/>
            <person name="Ohm R."/>
            <person name="Pangilinan J."/>
            <person name="Park H.-J."/>
            <person name="Ramirez L."/>
            <person name="Alfaro M."/>
            <person name="Sun H."/>
            <person name="Tritt A."/>
            <person name="Yoshinaga Y."/>
            <person name="Zwiers L.-H."/>
            <person name="Turgeon B."/>
            <person name="Goodwin S."/>
            <person name="Spatafora J."/>
            <person name="Crous P."/>
            <person name="Grigoriev I."/>
        </authorList>
    </citation>
    <scope>NUCLEOTIDE SEQUENCE</scope>
    <source>
        <strain evidence="2">ATCC 36951</strain>
    </source>
</reference>
<accession>A0A6A6CK41</accession>
<proteinExistence type="predicted"/>
<organism evidence="2 3">
    <name type="scientific">Zasmidium cellare ATCC 36951</name>
    <dbReference type="NCBI Taxonomy" id="1080233"/>
    <lineage>
        <taxon>Eukaryota</taxon>
        <taxon>Fungi</taxon>
        <taxon>Dikarya</taxon>
        <taxon>Ascomycota</taxon>
        <taxon>Pezizomycotina</taxon>
        <taxon>Dothideomycetes</taxon>
        <taxon>Dothideomycetidae</taxon>
        <taxon>Mycosphaerellales</taxon>
        <taxon>Mycosphaerellaceae</taxon>
        <taxon>Zasmidium</taxon>
    </lineage>
</organism>
<dbReference type="RefSeq" id="XP_033668496.1">
    <property type="nucleotide sequence ID" value="XM_033806322.1"/>
</dbReference>
<dbReference type="Proteomes" id="UP000799537">
    <property type="component" value="Unassembled WGS sequence"/>
</dbReference>
<keyword evidence="1" id="KW-1133">Transmembrane helix</keyword>
<keyword evidence="1" id="KW-0812">Transmembrane</keyword>
<evidence type="ECO:0000313" key="3">
    <source>
        <dbReference type="Proteomes" id="UP000799537"/>
    </source>
</evidence>
<keyword evidence="1" id="KW-0472">Membrane</keyword>
<protein>
    <submittedName>
        <fullName evidence="2">Uncharacterized protein</fullName>
    </submittedName>
</protein>
<gene>
    <name evidence="2" type="ORF">M409DRAFT_22409</name>
</gene>
<dbReference type="AlphaFoldDB" id="A0A6A6CK41"/>